<proteinExistence type="predicted"/>
<keyword evidence="1" id="KW-0472">Membrane</keyword>
<dbReference type="Proteomes" id="UP000284731">
    <property type="component" value="Unassembled WGS sequence"/>
</dbReference>
<keyword evidence="1" id="KW-1133">Transmembrane helix</keyword>
<dbReference type="RefSeq" id="WP_118764138.1">
    <property type="nucleotide sequence ID" value="NZ_CABJCF010000001.1"/>
</dbReference>
<dbReference type="PROSITE" id="PS50006">
    <property type="entry name" value="FHA_DOMAIN"/>
    <property type="match status" value="1"/>
</dbReference>
<protein>
    <submittedName>
        <fullName evidence="3">FHA domain-containing protein</fullName>
    </submittedName>
</protein>
<dbReference type="InterPro" id="IPR050923">
    <property type="entry name" value="Cell_Proc_Reg/RNA_Proc"/>
</dbReference>
<organism evidence="3 4">
    <name type="scientific">Solobacterium moorei</name>
    <dbReference type="NCBI Taxonomy" id="102148"/>
    <lineage>
        <taxon>Bacteria</taxon>
        <taxon>Bacillati</taxon>
        <taxon>Bacillota</taxon>
        <taxon>Erysipelotrichia</taxon>
        <taxon>Erysipelotrichales</taxon>
        <taxon>Erysipelotrichaceae</taxon>
        <taxon>Solobacterium</taxon>
    </lineage>
</organism>
<dbReference type="SUPFAM" id="SSF49879">
    <property type="entry name" value="SMAD/FHA domain"/>
    <property type="match status" value="1"/>
</dbReference>
<dbReference type="EMBL" id="QRWX01000001">
    <property type="protein sequence ID" value="RGT57647.1"/>
    <property type="molecule type" value="Genomic_DNA"/>
</dbReference>
<name>A0A412PHK0_9FIRM</name>
<dbReference type="Gene3D" id="2.60.200.20">
    <property type="match status" value="1"/>
</dbReference>
<comment type="caution">
    <text evidence="3">The sequence shown here is derived from an EMBL/GenBank/DDBJ whole genome shotgun (WGS) entry which is preliminary data.</text>
</comment>
<dbReference type="SMART" id="SM00240">
    <property type="entry name" value="FHA"/>
    <property type="match status" value="1"/>
</dbReference>
<dbReference type="AlphaFoldDB" id="A0A412PHK0"/>
<evidence type="ECO:0000313" key="3">
    <source>
        <dbReference type="EMBL" id="RGT57647.1"/>
    </source>
</evidence>
<feature type="transmembrane region" description="Helical" evidence="1">
    <location>
        <begin position="6"/>
        <end position="31"/>
    </location>
</feature>
<evidence type="ECO:0000313" key="4">
    <source>
        <dbReference type="Proteomes" id="UP000284731"/>
    </source>
</evidence>
<dbReference type="CDD" id="cd00060">
    <property type="entry name" value="FHA"/>
    <property type="match status" value="1"/>
</dbReference>
<evidence type="ECO:0000256" key="1">
    <source>
        <dbReference type="SAM" id="Phobius"/>
    </source>
</evidence>
<dbReference type="InterPro" id="IPR008984">
    <property type="entry name" value="SMAD_FHA_dom_sf"/>
</dbReference>
<dbReference type="Pfam" id="PF00498">
    <property type="entry name" value="FHA"/>
    <property type="match status" value="1"/>
</dbReference>
<feature type="domain" description="FHA" evidence="2">
    <location>
        <begin position="160"/>
        <end position="210"/>
    </location>
</feature>
<reference evidence="3 4" key="1">
    <citation type="submission" date="2018-08" db="EMBL/GenBank/DDBJ databases">
        <title>A genome reference for cultivated species of the human gut microbiota.</title>
        <authorList>
            <person name="Zou Y."/>
            <person name="Xue W."/>
            <person name="Luo G."/>
        </authorList>
    </citation>
    <scope>NUCLEOTIDE SEQUENCE [LARGE SCALE GENOMIC DNA]</scope>
    <source>
        <strain evidence="3 4">AF18-46</strain>
    </source>
</reference>
<sequence>MLSDPTIVKLIIMGLVGTNVVLLVAVIFLAFKKNTYYVDADGNDVGTTRKPQVKKVIQATPIAPKPKSVQQPKQNVEDSLAATTVLTDLERPVMPISPTIKPIKVDSLDTPIREKNNDDSATLFEEIFSTTNLDEADPKILVTIKVAGQTKDHTISKLPCLIGREAASCDLVINEPAISRKHARILIESDTFYLADVSEHNGTYLNGIKLPPLGKARIHEGDHINLGRAEIVINQIID</sequence>
<accession>A0A412PHK0</accession>
<dbReference type="InterPro" id="IPR000253">
    <property type="entry name" value="FHA_dom"/>
</dbReference>
<keyword evidence="1" id="KW-0812">Transmembrane</keyword>
<evidence type="ECO:0000259" key="2">
    <source>
        <dbReference type="PROSITE" id="PS50006"/>
    </source>
</evidence>
<gene>
    <name evidence="3" type="ORF">DWX20_00955</name>
</gene>
<dbReference type="PANTHER" id="PTHR23308">
    <property type="entry name" value="NUCLEAR INHIBITOR OF PROTEIN PHOSPHATASE-1"/>
    <property type="match status" value="1"/>
</dbReference>